<feature type="compositionally biased region" description="Gly residues" evidence="1">
    <location>
        <begin position="493"/>
        <end position="503"/>
    </location>
</feature>
<keyword evidence="5" id="KW-1185">Reference proteome</keyword>
<keyword evidence="3" id="KW-0732">Signal</keyword>
<feature type="region of interest" description="Disordered" evidence="1">
    <location>
        <begin position="452"/>
        <end position="530"/>
    </location>
</feature>
<sequence length="530" mass="56219">MAYPFFWPWTLVSYAHALAVLLPLYAYPQTDCSAWTPVFSAISSHPTSTFYIIINPDDGPGPSGTQPGSDFVECIPKLRVAGSRAVLLGYVDTGTNITIESAIDTYAGWDSAYRPSGIFLDGVSPTEKLLSTYQGYVSHATNAGFNFTALDAGETVSSSYLDMVDLVNTFEDSYASFSPSGSLSGTLGKQSVILTGAPSNGTALSATVDKLQSLGVGAVYITDESNDSASISSQFASLVDAVAGITVTPTTASPSSTPTSASTAIATSSQSHHSSHASAIATGVLGGLVLTLGLLTVYVCVRRGRRVRARELAVAEGKWPYKPRRPRQMLSRLWPWRSEQSKMIAVPYPYAEPPPRSPFVLELPPAIQAGHGGPRDVKRPIPESFEASTSRLPPTTIDSALHHPTLSGSPSTDRESLSPSPTSDGDGGEGDSDSQYASTASRYHYHYHFHPAPAQEAGSGSGSGNPAPTYTAAQYGHSHAHLRTPPTESSQEGHGGFDYGYGYGYDLQLQASPGLPPPYYEVKRASFDSR</sequence>
<feature type="chain" id="PRO_5042186100" evidence="3">
    <location>
        <begin position="18"/>
        <end position="530"/>
    </location>
</feature>
<evidence type="ECO:0000256" key="3">
    <source>
        <dbReference type="SAM" id="SignalP"/>
    </source>
</evidence>
<dbReference type="PANTHER" id="PTHR35040">
    <property type="match status" value="1"/>
</dbReference>
<dbReference type="PANTHER" id="PTHR35040:SF9">
    <property type="entry name" value="4-LIKE CELL SURFACE PROTEIN, PUTATIVE (AFU_ORTHOLOGUE AFUA_4G14080)-RELATED"/>
    <property type="match status" value="1"/>
</dbReference>
<feature type="compositionally biased region" description="Polar residues" evidence="1">
    <location>
        <begin position="386"/>
        <end position="398"/>
    </location>
</feature>
<feature type="region of interest" description="Disordered" evidence="1">
    <location>
        <begin position="361"/>
        <end position="436"/>
    </location>
</feature>
<feature type="transmembrane region" description="Helical" evidence="2">
    <location>
        <begin position="279"/>
        <end position="301"/>
    </location>
</feature>
<evidence type="ECO:0000313" key="5">
    <source>
        <dbReference type="Proteomes" id="UP001221142"/>
    </source>
</evidence>
<feature type="signal peptide" evidence="3">
    <location>
        <begin position="1"/>
        <end position="17"/>
    </location>
</feature>
<name>A0AAD7BGB4_9AGAR</name>
<evidence type="ECO:0000313" key="4">
    <source>
        <dbReference type="EMBL" id="KAJ7619638.1"/>
    </source>
</evidence>
<dbReference type="Pfam" id="PF12138">
    <property type="entry name" value="Spherulin4"/>
    <property type="match status" value="1"/>
</dbReference>
<feature type="compositionally biased region" description="Basic and acidic residues" evidence="1">
    <location>
        <begin position="521"/>
        <end position="530"/>
    </location>
</feature>
<organism evidence="4 5">
    <name type="scientific">Roridomyces roridus</name>
    <dbReference type="NCBI Taxonomy" id="1738132"/>
    <lineage>
        <taxon>Eukaryota</taxon>
        <taxon>Fungi</taxon>
        <taxon>Dikarya</taxon>
        <taxon>Basidiomycota</taxon>
        <taxon>Agaricomycotina</taxon>
        <taxon>Agaricomycetes</taxon>
        <taxon>Agaricomycetidae</taxon>
        <taxon>Agaricales</taxon>
        <taxon>Marasmiineae</taxon>
        <taxon>Mycenaceae</taxon>
        <taxon>Roridomyces</taxon>
    </lineage>
</organism>
<keyword evidence="2" id="KW-1133">Transmembrane helix</keyword>
<dbReference type="AlphaFoldDB" id="A0AAD7BGB4"/>
<dbReference type="EMBL" id="JARKIF010000018">
    <property type="protein sequence ID" value="KAJ7619638.1"/>
    <property type="molecule type" value="Genomic_DNA"/>
</dbReference>
<gene>
    <name evidence="4" type="ORF">FB45DRAFT_800073</name>
</gene>
<dbReference type="Proteomes" id="UP001221142">
    <property type="component" value="Unassembled WGS sequence"/>
</dbReference>
<proteinExistence type="predicted"/>
<accession>A0AAD7BGB4</accession>
<dbReference type="InterPro" id="IPR021986">
    <property type="entry name" value="Spherulin4"/>
</dbReference>
<keyword evidence="2" id="KW-0472">Membrane</keyword>
<keyword evidence="2" id="KW-0812">Transmembrane</keyword>
<reference evidence="4" key="1">
    <citation type="submission" date="2023-03" db="EMBL/GenBank/DDBJ databases">
        <title>Massive genome expansion in bonnet fungi (Mycena s.s.) driven by repeated elements and novel gene families across ecological guilds.</title>
        <authorList>
            <consortium name="Lawrence Berkeley National Laboratory"/>
            <person name="Harder C.B."/>
            <person name="Miyauchi S."/>
            <person name="Viragh M."/>
            <person name="Kuo A."/>
            <person name="Thoen E."/>
            <person name="Andreopoulos B."/>
            <person name="Lu D."/>
            <person name="Skrede I."/>
            <person name="Drula E."/>
            <person name="Henrissat B."/>
            <person name="Morin E."/>
            <person name="Kohler A."/>
            <person name="Barry K."/>
            <person name="LaButti K."/>
            <person name="Morin E."/>
            <person name="Salamov A."/>
            <person name="Lipzen A."/>
            <person name="Mereny Z."/>
            <person name="Hegedus B."/>
            <person name="Baldrian P."/>
            <person name="Stursova M."/>
            <person name="Weitz H."/>
            <person name="Taylor A."/>
            <person name="Grigoriev I.V."/>
            <person name="Nagy L.G."/>
            <person name="Martin F."/>
            <person name="Kauserud H."/>
        </authorList>
    </citation>
    <scope>NUCLEOTIDE SEQUENCE</scope>
    <source>
        <strain evidence="4">9284</strain>
    </source>
</reference>
<evidence type="ECO:0000256" key="1">
    <source>
        <dbReference type="SAM" id="MobiDB-lite"/>
    </source>
</evidence>
<evidence type="ECO:0000256" key="2">
    <source>
        <dbReference type="SAM" id="Phobius"/>
    </source>
</evidence>
<protein>
    <submittedName>
        <fullName evidence="4">Spherulation-specific family 4-domain-containing protein</fullName>
    </submittedName>
</protein>
<comment type="caution">
    <text evidence="4">The sequence shown here is derived from an EMBL/GenBank/DDBJ whole genome shotgun (WGS) entry which is preliminary data.</text>
</comment>